<dbReference type="CDD" id="cd02068">
    <property type="entry name" value="radical_SAM_B12_BD"/>
    <property type="match status" value="1"/>
</dbReference>
<organism evidence="8 9">
    <name type="scientific">candidate division WOR-1 bacterium DG_54_3</name>
    <dbReference type="NCBI Taxonomy" id="1703775"/>
    <lineage>
        <taxon>Bacteria</taxon>
        <taxon>Bacillati</taxon>
        <taxon>Saganbacteria</taxon>
    </lineage>
</organism>
<dbReference type="InterPro" id="IPR023404">
    <property type="entry name" value="rSAM_horseshoe"/>
</dbReference>
<dbReference type="InterPro" id="IPR036724">
    <property type="entry name" value="Cobalamin-bd_sf"/>
</dbReference>
<dbReference type="InterPro" id="IPR034466">
    <property type="entry name" value="Methyltransferase_Class_B"/>
</dbReference>
<evidence type="ECO:0000313" key="8">
    <source>
        <dbReference type="EMBL" id="KPJ68689.1"/>
    </source>
</evidence>
<dbReference type="SFLD" id="SFLDG01123">
    <property type="entry name" value="methyltransferase_(Class_B)"/>
    <property type="match status" value="1"/>
</dbReference>
<dbReference type="SUPFAM" id="SSF52242">
    <property type="entry name" value="Cobalamin (vitamin B12)-binding domain"/>
    <property type="match status" value="1"/>
</dbReference>
<keyword evidence="2" id="KW-0949">S-adenosyl-L-methionine</keyword>
<name>A0A0S7Y1P6_UNCSA</name>
<dbReference type="PROSITE" id="PS51332">
    <property type="entry name" value="B12_BINDING"/>
    <property type="match status" value="1"/>
</dbReference>
<dbReference type="SUPFAM" id="SSF102114">
    <property type="entry name" value="Radical SAM enzymes"/>
    <property type="match status" value="1"/>
</dbReference>
<dbReference type="InterPro" id="IPR006638">
    <property type="entry name" value="Elp3/MiaA/NifB-like_rSAM"/>
</dbReference>
<dbReference type="CDD" id="cd01335">
    <property type="entry name" value="Radical_SAM"/>
    <property type="match status" value="1"/>
</dbReference>
<dbReference type="PANTHER" id="PTHR43409">
    <property type="entry name" value="ANAEROBIC MAGNESIUM-PROTOPORPHYRIN IX MONOMETHYL ESTER CYCLASE-RELATED"/>
    <property type="match status" value="1"/>
</dbReference>
<comment type="caution">
    <text evidence="8">The sequence shown here is derived from an EMBL/GenBank/DDBJ whole genome shotgun (WGS) entry which is preliminary data.</text>
</comment>
<reference evidence="8 9" key="1">
    <citation type="journal article" date="2015" name="Microbiome">
        <title>Genomic resolution of linkages in carbon, nitrogen, and sulfur cycling among widespread estuary sediment bacteria.</title>
        <authorList>
            <person name="Baker B.J."/>
            <person name="Lazar C.S."/>
            <person name="Teske A.P."/>
            <person name="Dick G.J."/>
        </authorList>
    </citation>
    <scope>NUCLEOTIDE SEQUENCE [LARGE SCALE GENOMIC DNA]</scope>
    <source>
        <strain evidence="8">DG_54_3</strain>
    </source>
</reference>
<protein>
    <submittedName>
        <fullName evidence="8">Uncharacterized protein</fullName>
    </submittedName>
</protein>
<dbReference type="SFLD" id="SFLDS00029">
    <property type="entry name" value="Radical_SAM"/>
    <property type="match status" value="1"/>
</dbReference>
<feature type="domain" description="Radical SAM core" evidence="7">
    <location>
        <begin position="182"/>
        <end position="412"/>
    </location>
</feature>
<dbReference type="Pfam" id="PF04055">
    <property type="entry name" value="Radical_SAM"/>
    <property type="match status" value="1"/>
</dbReference>
<evidence type="ECO:0000256" key="1">
    <source>
        <dbReference type="ARBA" id="ARBA00001966"/>
    </source>
</evidence>
<evidence type="ECO:0000313" key="9">
    <source>
        <dbReference type="Proteomes" id="UP000051861"/>
    </source>
</evidence>
<feature type="domain" description="B12-binding" evidence="6">
    <location>
        <begin position="2"/>
        <end position="139"/>
    </location>
</feature>
<evidence type="ECO:0000256" key="5">
    <source>
        <dbReference type="ARBA" id="ARBA00023014"/>
    </source>
</evidence>
<dbReference type="InterPro" id="IPR007197">
    <property type="entry name" value="rSAM"/>
</dbReference>
<dbReference type="AlphaFoldDB" id="A0A0S7Y1P6"/>
<dbReference type="GO" id="GO:0051539">
    <property type="term" value="F:4 iron, 4 sulfur cluster binding"/>
    <property type="evidence" value="ECO:0007669"/>
    <property type="project" value="UniProtKB-KW"/>
</dbReference>
<dbReference type="Gene3D" id="3.80.30.20">
    <property type="entry name" value="tm_1862 like domain"/>
    <property type="match status" value="1"/>
</dbReference>
<dbReference type="SFLD" id="SFLDG01082">
    <property type="entry name" value="B12-binding_domain_containing"/>
    <property type="match status" value="1"/>
</dbReference>
<dbReference type="SMART" id="SM00729">
    <property type="entry name" value="Elp3"/>
    <property type="match status" value="1"/>
</dbReference>
<dbReference type="InterPro" id="IPR058240">
    <property type="entry name" value="rSAM_sf"/>
</dbReference>
<keyword evidence="5" id="KW-0411">Iron-sulfur</keyword>
<dbReference type="InterPro" id="IPR051198">
    <property type="entry name" value="BchE-like"/>
</dbReference>
<dbReference type="GO" id="GO:0046872">
    <property type="term" value="F:metal ion binding"/>
    <property type="evidence" value="ECO:0007669"/>
    <property type="project" value="UniProtKB-KW"/>
</dbReference>
<keyword evidence="3" id="KW-0479">Metal-binding</keyword>
<dbReference type="EMBL" id="LIZX01000043">
    <property type="protein sequence ID" value="KPJ68689.1"/>
    <property type="molecule type" value="Genomic_DNA"/>
</dbReference>
<evidence type="ECO:0000256" key="2">
    <source>
        <dbReference type="ARBA" id="ARBA00022691"/>
    </source>
</evidence>
<dbReference type="GO" id="GO:0003824">
    <property type="term" value="F:catalytic activity"/>
    <property type="evidence" value="ECO:0007669"/>
    <property type="project" value="InterPro"/>
</dbReference>
<dbReference type="Gene3D" id="3.40.50.280">
    <property type="entry name" value="Cobalamin-binding domain"/>
    <property type="match status" value="1"/>
</dbReference>
<dbReference type="PROSITE" id="PS51918">
    <property type="entry name" value="RADICAL_SAM"/>
    <property type="match status" value="1"/>
</dbReference>
<evidence type="ECO:0000259" key="6">
    <source>
        <dbReference type="PROSITE" id="PS51332"/>
    </source>
</evidence>
<proteinExistence type="predicted"/>
<comment type="cofactor">
    <cofactor evidence="1">
        <name>[4Fe-4S] cluster</name>
        <dbReference type="ChEBI" id="CHEBI:49883"/>
    </cofactor>
</comment>
<dbReference type="GO" id="GO:0031419">
    <property type="term" value="F:cobalamin binding"/>
    <property type="evidence" value="ECO:0007669"/>
    <property type="project" value="InterPro"/>
</dbReference>
<evidence type="ECO:0000259" key="7">
    <source>
        <dbReference type="PROSITE" id="PS51918"/>
    </source>
</evidence>
<accession>A0A0S7Y1P6</accession>
<dbReference type="Pfam" id="PF02310">
    <property type="entry name" value="B12-binding"/>
    <property type="match status" value="1"/>
</dbReference>
<sequence length="517" mass="59586">MKITFVYPDLEPQVIDWQGYFYYGIAILSAVLRTEGHQTSLIHITQSVNQSGFIQQIEREGPDLICFSSTSHMYLYVKDLASCLVKARIEVPTIYGGIHPTIAPDEAVQIEGIDMICRGEGERAIVELCQKLEKNEDPSSIQNLWVKKDGKIIKNTLRPLIEDLDVLPFADRDIFSYEKLFCERKGIGTFMASRGCPYDCTYCCNHLLRKIYNEDEKPVRFRSVDNIIAEISQALKRFPFISRLVFDDDIFFLHRSWSEEFAEKYRRKINLPFECHARADITDASTIDLLKEAGCYLLKFGIESGNESIRKRVLHRHMDNNQIKTAFATAKKAGLQTMSYNMVGMPYDTPETILESIKLNASIGVDHLYFTIYQPYQGTQLAQRCQELDLIDSTDLGPNFFSPSVLKLESISPAQILMFRNYFGLLTRYYQFIQKLPRRVSKKIIKISDKIFAHELPSKVLNIVYSPLRFIHQKFLISPNSPRVTENKRDISVPVIKNQRGSGRKCICNPIKNDFFR</sequence>
<dbReference type="InterPro" id="IPR006158">
    <property type="entry name" value="Cobalamin-bd"/>
</dbReference>
<gene>
    <name evidence="8" type="ORF">AMJ44_05760</name>
</gene>
<evidence type="ECO:0000256" key="4">
    <source>
        <dbReference type="ARBA" id="ARBA00023004"/>
    </source>
</evidence>
<dbReference type="Proteomes" id="UP000051861">
    <property type="component" value="Unassembled WGS sequence"/>
</dbReference>
<evidence type="ECO:0000256" key="3">
    <source>
        <dbReference type="ARBA" id="ARBA00022723"/>
    </source>
</evidence>
<keyword evidence="4" id="KW-0408">Iron</keyword>